<proteinExistence type="predicted"/>
<dbReference type="EMBL" id="LLXE01000492">
    <property type="protein sequence ID" value="KUM56410.1"/>
    <property type="molecule type" value="Genomic_DNA"/>
</dbReference>
<feature type="domain" description="F-box" evidence="1">
    <location>
        <begin position="1"/>
        <end position="43"/>
    </location>
</feature>
<evidence type="ECO:0000313" key="3">
    <source>
        <dbReference type="Proteomes" id="UP000055045"/>
    </source>
</evidence>
<dbReference type="STRING" id="48697.A0A101M9J2"/>
<evidence type="ECO:0000313" key="2">
    <source>
        <dbReference type="EMBL" id="KUM56410.1"/>
    </source>
</evidence>
<reference evidence="2 3" key="1">
    <citation type="submission" date="2015-10" db="EMBL/GenBank/DDBJ databases">
        <title>Genome sequencing of Penicillium freii.</title>
        <authorList>
            <person name="Nguyen H.D."/>
            <person name="Visagie C.M."/>
            <person name="Seifert K.A."/>
        </authorList>
    </citation>
    <scope>NUCLEOTIDE SEQUENCE [LARGE SCALE GENOMIC DNA]</scope>
    <source>
        <strain evidence="2 3">DAOM 242723</strain>
    </source>
</reference>
<keyword evidence="3" id="KW-1185">Reference proteome</keyword>
<organism evidence="2 3">
    <name type="scientific">Penicillium freii</name>
    <dbReference type="NCBI Taxonomy" id="48697"/>
    <lineage>
        <taxon>Eukaryota</taxon>
        <taxon>Fungi</taxon>
        <taxon>Dikarya</taxon>
        <taxon>Ascomycota</taxon>
        <taxon>Pezizomycotina</taxon>
        <taxon>Eurotiomycetes</taxon>
        <taxon>Eurotiomycetidae</taxon>
        <taxon>Eurotiales</taxon>
        <taxon>Aspergillaceae</taxon>
        <taxon>Penicillium</taxon>
    </lineage>
</organism>
<dbReference type="Pfam" id="PF24969">
    <property type="entry name" value="LRR_15"/>
    <property type="match status" value="1"/>
</dbReference>
<dbReference type="SUPFAM" id="SSF52047">
    <property type="entry name" value="RNI-like"/>
    <property type="match status" value="1"/>
</dbReference>
<evidence type="ECO:0000259" key="1">
    <source>
        <dbReference type="PROSITE" id="PS50181"/>
    </source>
</evidence>
<dbReference type="PROSITE" id="PS50181">
    <property type="entry name" value="FBOX"/>
    <property type="match status" value="1"/>
</dbReference>
<protein>
    <recommendedName>
        <fullName evidence="1">F-box domain-containing protein</fullName>
    </recommendedName>
</protein>
<comment type="caution">
    <text evidence="2">The sequence shown here is derived from an EMBL/GenBank/DDBJ whole genome shotgun (WGS) entry which is preliminary data.</text>
</comment>
<dbReference type="InterPro" id="IPR001810">
    <property type="entry name" value="F-box_dom"/>
</dbReference>
<dbReference type="Proteomes" id="UP000055045">
    <property type="component" value="Unassembled WGS sequence"/>
</dbReference>
<dbReference type="AlphaFoldDB" id="A0A101M9J2"/>
<sequence>MENLPTELLYAIADHLAKNDLFHLILSSRRFHVILLEKLYTEVILYKNEDMSNDFRQVRSFFSAIFGRPKLATHVHSLAIGCSAGTGGEGLEGQAEVDGKLLSQIAPQLVSERTEYSEVEKSKWLKDLREEEESDPWIALLLPKLTELRKLSIFWPDVSRHGMNVLRKLSMAPEPNFPHLQEVWSASYDGVESAIPSYYVNAFFRMPSMRKFGCNDLGESVVDEDYLVIMAEELDPRALISRKQDVLPPRISNIVDLDLSHVNAGNGMQEWIHACKALKSFRLSHNNGVGPGGEFEPRKLYESLSMHKQTLESVWIEPDKSVETDMDYEWMGTFVDFIALETICLTFPSLVEVNEHRLPIRKLGDLLPCSLKTLYLMLDTGGPAFMEVITQLGDLATRDDFSKLTAIYIEYYAIRSTDEEEKLEWLKQRCEAAGKSFYVYFSKGWFLGARKPSAWIFGPDNEAQDMWRLFC</sequence>
<name>A0A101M9J2_PENFR</name>
<gene>
    <name evidence="2" type="ORF">ACN42_g10806</name>
</gene>
<dbReference type="InterPro" id="IPR056867">
    <property type="entry name" value="LRR_15"/>
</dbReference>
<accession>A0A101M9J2</accession>